<dbReference type="InterPro" id="IPR051309">
    <property type="entry name" value="ABCF_ATPase"/>
</dbReference>
<evidence type="ECO:0000259" key="3">
    <source>
        <dbReference type="PROSITE" id="PS50893"/>
    </source>
</evidence>
<reference evidence="4 5" key="1">
    <citation type="submission" date="2019-07" db="EMBL/GenBank/DDBJ databases">
        <title>Whole genome shotgun sequence of Lactobacillus siliginis NBRC 101315.</title>
        <authorList>
            <person name="Hosoyama A."/>
            <person name="Uohara A."/>
            <person name="Ohji S."/>
            <person name="Ichikawa N."/>
        </authorList>
    </citation>
    <scope>NUCLEOTIDE SEQUENCE [LARGE SCALE GENOMIC DNA]</scope>
    <source>
        <strain evidence="4 5">NBRC 101315</strain>
    </source>
</reference>
<accession>A0A510VS28</accession>
<dbReference type="SUPFAM" id="SSF52540">
    <property type="entry name" value="P-loop containing nucleoside triphosphate hydrolases"/>
    <property type="match status" value="2"/>
</dbReference>
<feature type="domain" description="ABC transporter" evidence="3">
    <location>
        <begin position="270"/>
        <end position="479"/>
    </location>
</feature>
<dbReference type="EMBL" id="BJUD01000021">
    <property type="protein sequence ID" value="GEK28841.1"/>
    <property type="molecule type" value="Genomic_DNA"/>
</dbReference>
<dbReference type="CDD" id="cd03221">
    <property type="entry name" value="ABCF_EF-3"/>
    <property type="match status" value="2"/>
</dbReference>
<dbReference type="GO" id="GO:0016887">
    <property type="term" value="F:ATP hydrolysis activity"/>
    <property type="evidence" value="ECO:0007669"/>
    <property type="project" value="InterPro"/>
</dbReference>
<dbReference type="InterPro" id="IPR003439">
    <property type="entry name" value="ABC_transporter-like_ATP-bd"/>
</dbReference>
<dbReference type="InterPro" id="IPR003593">
    <property type="entry name" value="AAA+_ATPase"/>
</dbReference>
<comment type="caution">
    <text evidence="4">The sequence shown here is derived from an EMBL/GenBank/DDBJ whole genome shotgun (WGS) entry which is preliminary data.</text>
</comment>
<keyword evidence="1" id="KW-0547">Nucleotide-binding</keyword>
<dbReference type="NCBIfam" id="NF000355">
    <property type="entry name" value="ribo_prot_ABC_F"/>
    <property type="match status" value="1"/>
</dbReference>
<protein>
    <submittedName>
        <fullName evidence="4">ABC transporter ATP-binding protein</fullName>
    </submittedName>
</protein>
<dbReference type="InterPro" id="IPR027417">
    <property type="entry name" value="P-loop_NTPase"/>
</dbReference>
<dbReference type="Gene3D" id="3.40.50.300">
    <property type="entry name" value="P-loop containing nucleotide triphosphate hydrolases"/>
    <property type="match status" value="3"/>
</dbReference>
<dbReference type="OrthoDB" id="9760950at2"/>
<sequence>MFIMQAHDLSITRQAQSLFTIDQLVINAGDRIGLIGANGVGKTTLIDLLTGKLMPDTGTIDVSVQPTFVAQLHDVSTQSGGEQVKAAILAALREQPEWLILDEPSANLDIDNQAWLIQQLQRFNGTLLLIAHDRHLLNAVTDTTWELADQQLTTFAGNYDAFMIAKDAQQSHQQAAYQVYQQQKRKLADAARKRTERANRIAKPNPNKHSNNELKDIKMQLKNNQGKMTKAARVMNERADNLTAVAKPKTQAPMTLRAEQFVSLGRHTPIRVDHLKLSAGAKALSGDVTFTINANERVAITGPNQVGKTTLLRVLLANDAAAIHINSQVRFGYFDQNMQHLDLNKTIWDTVNETSQQEESTLRTILAEFGFTATMLPHPAQALSGGQRVKLALVQVLVSEANVLILDEPTNYLDLPTMTALEQFLSTYPGTVLFVSHDQEFVKHVATRTLTLSKNGLHDLTQTKTTHKTSEERAAADEALLNMFRA</sequence>
<gene>
    <name evidence="4" type="ORF">LSI01_11520</name>
</gene>
<dbReference type="AlphaFoldDB" id="A0A510VS28"/>
<dbReference type="PANTHER" id="PTHR42855">
    <property type="entry name" value="ABC TRANSPORTER ATP-BINDING SUBUNIT"/>
    <property type="match status" value="1"/>
</dbReference>
<dbReference type="PROSITE" id="PS00211">
    <property type="entry name" value="ABC_TRANSPORTER_1"/>
    <property type="match status" value="1"/>
</dbReference>
<evidence type="ECO:0000313" key="4">
    <source>
        <dbReference type="EMBL" id="GEK28841.1"/>
    </source>
</evidence>
<name>A0A510VS28_9LACO</name>
<dbReference type="GO" id="GO:0005524">
    <property type="term" value="F:ATP binding"/>
    <property type="evidence" value="ECO:0007669"/>
    <property type="project" value="UniProtKB-KW"/>
</dbReference>
<dbReference type="Pfam" id="PF00005">
    <property type="entry name" value="ABC_tran"/>
    <property type="match status" value="2"/>
</dbReference>
<keyword evidence="2 4" id="KW-0067">ATP-binding</keyword>
<evidence type="ECO:0000313" key="5">
    <source>
        <dbReference type="Proteomes" id="UP000321429"/>
    </source>
</evidence>
<evidence type="ECO:0000256" key="2">
    <source>
        <dbReference type="ARBA" id="ARBA00022840"/>
    </source>
</evidence>
<proteinExistence type="predicted"/>
<organism evidence="4 5">
    <name type="scientific">Furfurilactobacillus siliginis</name>
    <dbReference type="NCBI Taxonomy" id="348151"/>
    <lineage>
        <taxon>Bacteria</taxon>
        <taxon>Bacillati</taxon>
        <taxon>Bacillota</taxon>
        <taxon>Bacilli</taxon>
        <taxon>Lactobacillales</taxon>
        <taxon>Lactobacillaceae</taxon>
        <taxon>Furfurilactobacillus</taxon>
    </lineage>
</organism>
<dbReference type="SMART" id="SM00382">
    <property type="entry name" value="AAA"/>
    <property type="match status" value="2"/>
</dbReference>
<dbReference type="Proteomes" id="UP000321429">
    <property type="component" value="Unassembled WGS sequence"/>
</dbReference>
<dbReference type="InterPro" id="IPR017871">
    <property type="entry name" value="ABC_transporter-like_CS"/>
</dbReference>
<dbReference type="PANTHER" id="PTHR42855:SF2">
    <property type="entry name" value="DRUG RESISTANCE ABC TRANSPORTER,ATP-BINDING PROTEIN"/>
    <property type="match status" value="1"/>
</dbReference>
<dbReference type="PROSITE" id="PS50893">
    <property type="entry name" value="ABC_TRANSPORTER_2"/>
    <property type="match status" value="1"/>
</dbReference>
<evidence type="ECO:0000256" key="1">
    <source>
        <dbReference type="ARBA" id="ARBA00022741"/>
    </source>
</evidence>